<evidence type="ECO:0000256" key="1">
    <source>
        <dbReference type="ARBA" id="ARBA00023157"/>
    </source>
</evidence>
<feature type="domain" description="Saposin B-type" evidence="4">
    <location>
        <begin position="254"/>
        <end position="331"/>
    </location>
</feature>
<organism evidence="5 6">
    <name type="scientific">Patella caerulea</name>
    <name type="common">Rayed Mediterranean limpet</name>
    <dbReference type="NCBI Taxonomy" id="87958"/>
    <lineage>
        <taxon>Eukaryota</taxon>
        <taxon>Metazoa</taxon>
        <taxon>Spiralia</taxon>
        <taxon>Lophotrochozoa</taxon>
        <taxon>Mollusca</taxon>
        <taxon>Gastropoda</taxon>
        <taxon>Patellogastropoda</taxon>
        <taxon>Patelloidea</taxon>
        <taxon>Patellidae</taxon>
        <taxon>Patella</taxon>
    </lineage>
</organism>
<keyword evidence="6" id="KW-1185">Reference proteome</keyword>
<feature type="domain" description="Saposin B-type" evidence="4">
    <location>
        <begin position="126"/>
        <end position="203"/>
    </location>
</feature>
<dbReference type="AlphaFoldDB" id="A0AAN8Q0D9"/>
<feature type="domain" description="Saposin B-type" evidence="4">
    <location>
        <begin position="1101"/>
        <end position="1178"/>
    </location>
</feature>
<feature type="domain" description="Saposin B-type" evidence="4">
    <location>
        <begin position="598"/>
        <end position="675"/>
    </location>
</feature>
<dbReference type="Proteomes" id="UP001347796">
    <property type="component" value="Unassembled WGS sequence"/>
</dbReference>
<keyword evidence="2" id="KW-0325">Glycoprotein</keyword>
<accession>A0AAN8Q0D9</accession>
<feature type="domain" description="Saposin B-type" evidence="4">
    <location>
        <begin position="783"/>
        <end position="860"/>
    </location>
</feature>
<dbReference type="PANTHER" id="PTHR11480:SF3">
    <property type="entry name" value="BCDNA.GH08312"/>
    <property type="match status" value="1"/>
</dbReference>
<dbReference type="SUPFAM" id="SSF47862">
    <property type="entry name" value="Saposin"/>
    <property type="match status" value="11"/>
</dbReference>
<dbReference type="InterPro" id="IPR008373">
    <property type="entry name" value="Saposin"/>
</dbReference>
<dbReference type="SMART" id="SM00741">
    <property type="entry name" value="SapB"/>
    <property type="match status" value="12"/>
</dbReference>
<dbReference type="Pfam" id="PF05184">
    <property type="entry name" value="SapB_1"/>
    <property type="match status" value="10"/>
</dbReference>
<evidence type="ECO:0000256" key="3">
    <source>
        <dbReference type="SAM" id="SignalP"/>
    </source>
</evidence>
<dbReference type="GO" id="GO:0005764">
    <property type="term" value="C:lysosome"/>
    <property type="evidence" value="ECO:0007669"/>
    <property type="project" value="InterPro"/>
</dbReference>
<name>A0AAN8Q0D9_PATCE</name>
<dbReference type="EMBL" id="JAZGQO010000004">
    <property type="protein sequence ID" value="KAK6187859.1"/>
    <property type="molecule type" value="Genomic_DNA"/>
</dbReference>
<protein>
    <recommendedName>
        <fullName evidence="4">Saposin B-type domain-containing protein</fullName>
    </recommendedName>
</protein>
<dbReference type="PRINTS" id="PR01797">
    <property type="entry name" value="SAPOSIN"/>
</dbReference>
<gene>
    <name evidence="5" type="ORF">SNE40_005792</name>
</gene>
<reference evidence="5 6" key="1">
    <citation type="submission" date="2024-01" db="EMBL/GenBank/DDBJ databases">
        <title>The genome of the rayed Mediterranean limpet Patella caerulea (Linnaeus, 1758).</title>
        <authorList>
            <person name="Anh-Thu Weber A."/>
            <person name="Halstead-Nussloch G."/>
        </authorList>
    </citation>
    <scope>NUCLEOTIDE SEQUENCE [LARGE SCALE GENOMIC DNA]</scope>
    <source>
        <strain evidence="5">AATW-2023a</strain>
        <tissue evidence="5">Whole specimen</tissue>
    </source>
</reference>
<evidence type="ECO:0000259" key="4">
    <source>
        <dbReference type="PROSITE" id="PS50015"/>
    </source>
</evidence>
<dbReference type="GO" id="GO:0016020">
    <property type="term" value="C:membrane"/>
    <property type="evidence" value="ECO:0007669"/>
    <property type="project" value="GOC"/>
</dbReference>
<feature type="domain" description="Saposin B-type" evidence="4">
    <location>
        <begin position="1192"/>
        <end position="1271"/>
    </location>
</feature>
<feature type="signal peptide" evidence="3">
    <location>
        <begin position="1"/>
        <end position="16"/>
    </location>
</feature>
<evidence type="ECO:0000313" key="5">
    <source>
        <dbReference type="EMBL" id="KAK6187859.1"/>
    </source>
</evidence>
<feature type="domain" description="Saposin B-type" evidence="4">
    <location>
        <begin position="506"/>
        <end position="583"/>
    </location>
</feature>
<dbReference type="GO" id="GO:0006665">
    <property type="term" value="P:sphingolipid metabolic process"/>
    <property type="evidence" value="ECO:0007669"/>
    <property type="project" value="InterPro"/>
</dbReference>
<dbReference type="PROSITE" id="PS50015">
    <property type="entry name" value="SAP_B"/>
    <property type="match status" value="12"/>
</dbReference>
<feature type="domain" description="Saposin B-type" evidence="4">
    <location>
        <begin position="962"/>
        <end position="1039"/>
    </location>
</feature>
<dbReference type="InterPro" id="IPR008139">
    <property type="entry name" value="SaposinB_dom"/>
</dbReference>
<feature type="domain" description="Saposin B-type" evidence="4">
    <location>
        <begin position="375"/>
        <end position="452"/>
    </location>
</feature>
<dbReference type="InterPro" id="IPR011001">
    <property type="entry name" value="Saposin-like"/>
</dbReference>
<evidence type="ECO:0000313" key="6">
    <source>
        <dbReference type="Proteomes" id="UP001347796"/>
    </source>
</evidence>
<dbReference type="PANTHER" id="PTHR11480">
    <property type="entry name" value="SAPOSIN-RELATED"/>
    <property type="match status" value="1"/>
</dbReference>
<feature type="domain" description="Saposin B-type" evidence="4">
    <location>
        <begin position="27"/>
        <end position="108"/>
    </location>
</feature>
<feature type="domain" description="Saposin B-type" evidence="4">
    <location>
        <begin position="691"/>
        <end position="768"/>
    </location>
</feature>
<proteinExistence type="predicted"/>
<dbReference type="Gene3D" id="1.10.225.10">
    <property type="entry name" value="Saposin-like"/>
    <property type="match status" value="12"/>
</dbReference>
<dbReference type="InterPro" id="IPR051428">
    <property type="entry name" value="Sphingo_Act-Surfact_Prot"/>
</dbReference>
<feature type="chain" id="PRO_5043029891" description="Saposin B-type domain-containing protein" evidence="3">
    <location>
        <begin position="17"/>
        <end position="1271"/>
    </location>
</feature>
<keyword evidence="3" id="KW-0732">Signal</keyword>
<evidence type="ECO:0000256" key="2">
    <source>
        <dbReference type="ARBA" id="ARBA00023180"/>
    </source>
</evidence>
<keyword evidence="1" id="KW-1015">Disulfide bond</keyword>
<feature type="domain" description="Saposin B-type" evidence="4">
    <location>
        <begin position="875"/>
        <end position="952"/>
    </location>
</feature>
<comment type="caution">
    <text evidence="5">The sequence shown here is derived from an EMBL/GenBank/DDBJ whole genome shotgun (WGS) entry which is preliminary data.</text>
</comment>
<sequence>MLKLACIIAIVALVSGSPISTIEKAENEITCSICTHLITNIHDALTDKQHQSRITERLLSLCNNLNTEEKEECELIIHSAGDDAMGSMAEEMRPEEFCGMLGFCQAEPQQMKPVVKQPVRETPVEGSAGCELCEFVVQLIDGFVQQNSSEAAINATIYKVCNSLPDPIKSTCLGFAPELVKVLSAGFDPKEACTKIKLCDGFREPMMDSALCELCQSLVDMNVFGDVTHGFCFKLKTCHSVNKSVKQPHQQPADSPGCEICQFVVQILDSYLNENRTDAAVNSTLYKVCNSLPDPIKSTCLTFAPNLVKVLTEGFDPRRACTDIKLCQAGAVLKSKFEDCDLCRDSINLIAGPQESARICESANICPKQEKSNVQGPGCELCEFVVQLIDGFVQQNSSEAAINATIYKVCNSLPDPIKSTCLGFAPELVKVISAGFDPKEACTKIKLCDGKTKENIKDMLTCDGCKITAGILLGEEKVHICEKTEACKNKEDSIPVQTKDNIDVEGAAGCELCEFVVQLIDGFVQQNSSEAAINATIYKVCNSLPDPIKSTCMGFAPELVKVLSAGFDPKEACTKIKLCDGQTKQKIPVQTKDNIDVKGPGCELCEFVVQLIDGFVEKNSSEAAINATIYKVCNSLPDPIKSTCLGFAPELVKVLSAGFDPKEACTKIKLCDGQSQEKIPVVTKDDIDLKGAAGCELCEFVVQLIDGFVQQNSSEEAINATIYKVCNSLPDPIKSTCLGFAPELVKVLSAGFDPKEACTKIKLCDGQTKEKTPVQTKDDIDVKGPGCELCEFVVQLIDGFVEKNSSEAAINATIYKVCNSLPDPIKSTCLGFAPELVKVLSAGFDPKEACTKIKLCDGQTKEKTPVQTKDDIDVKGPGCELCEFVVQLIDGFVEKNSSAAAINATIYKVCNSLPDPIKSTCLGFAPELVKVISSGLDPKEACTKIKLCDGRTKINDVQKKVGNAGCEFCELLVKQVDQFLQSNTSVPAINATLDKICNSLPSTFKALCKSYAPSLAKALENGFDPVKACSDVRLCLDDSEKRENGWKYAACDVCHSEMKIIFPEDYKKWCLPACDVLKNDNTPVKVVSHVAEKAVRRVEEKGVGCELCKLIVQEVDTYLEQNRSEAAVNATLYKVCDSLPATFKTLCLGYIPTLEKALRNGLDPLQACTEIHVCTNSTMSRVVRSTEGFSFGEVKCDLCRDIMRSLDTDVFKDEATVKKDVDNICDRLPQPAKDQCRNEVDPNWKKFWNNLVNVVASPDHVCDLLTLCKKS</sequence>
<dbReference type="InterPro" id="IPR007856">
    <property type="entry name" value="SapB_1"/>
</dbReference>